<gene>
    <name evidence="1" type="ORF">L6164_018078</name>
</gene>
<dbReference type="Proteomes" id="UP000828941">
    <property type="component" value="Chromosome 7"/>
</dbReference>
<accession>A0ACB9NC16</accession>
<reference evidence="1 2" key="1">
    <citation type="journal article" date="2022" name="DNA Res.">
        <title>Chromosomal-level genome assembly of the orchid tree Bauhinia variegata (Leguminosae; Cercidoideae) supports the allotetraploid origin hypothesis of Bauhinia.</title>
        <authorList>
            <person name="Zhong Y."/>
            <person name="Chen Y."/>
            <person name="Zheng D."/>
            <person name="Pang J."/>
            <person name="Liu Y."/>
            <person name="Luo S."/>
            <person name="Meng S."/>
            <person name="Qian L."/>
            <person name="Wei D."/>
            <person name="Dai S."/>
            <person name="Zhou R."/>
        </authorList>
    </citation>
    <scope>NUCLEOTIDE SEQUENCE [LARGE SCALE GENOMIC DNA]</scope>
    <source>
        <strain evidence="1">BV-YZ2020</strain>
    </source>
</reference>
<keyword evidence="2" id="KW-1185">Reference proteome</keyword>
<proteinExistence type="predicted"/>
<evidence type="ECO:0000313" key="2">
    <source>
        <dbReference type="Proteomes" id="UP000828941"/>
    </source>
</evidence>
<sequence>MQVRKKETKWSPISAFTLLSFLFVATVVARAQVLEEEMEMVEEEEDFNEMRLELIHRHDPRIPGNYKLSNVSRFEQIKELARRDILRRQRLFQRWDSDLLDADAYPQRRKNWEIIEMPMHAGLHYGIGEYFVEVKIGTPAHSFWLIADLGSDLTWVRCKYCTGNCQTHRRRKRRNRSNRSSSRVFNANRSRTFQPVTCSSKRCKFELLSLYALPTDCSNPSDPCRYIYRYFDGSAAGGLFGSETITVGHANGKKRKLKNVLIGCTKNTSEGSTFNERTDGVLGLSLSRESFLMKAAIEYGGKFSYCLVDHLSPQNVSNYLSFGGHRNPKTTFLGEIRETQLIIDDPFMGLNVLGLSAGGQMLKIPSETWNFLDGGGLIMDSGQSLTFLTTPAYEPLMNVLLKVFENLDTLEEDYSPFEYCYNSTEVDESSIPRLAFHLEGGSRFEPPVKSYVVDASPYAKCIGITPATWPGYSTLGNIMQQNHFWEFDLSLNTVAYAPSTCT</sequence>
<organism evidence="1 2">
    <name type="scientific">Bauhinia variegata</name>
    <name type="common">Purple orchid tree</name>
    <name type="synonym">Phanera variegata</name>
    <dbReference type="NCBI Taxonomy" id="167791"/>
    <lineage>
        <taxon>Eukaryota</taxon>
        <taxon>Viridiplantae</taxon>
        <taxon>Streptophyta</taxon>
        <taxon>Embryophyta</taxon>
        <taxon>Tracheophyta</taxon>
        <taxon>Spermatophyta</taxon>
        <taxon>Magnoliopsida</taxon>
        <taxon>eudicotyledons</taxon>
        <taxon>Gunneridae</taxon>
        <taxon>Pentapetalae</taxon>
        <taxon>rosids</taxon>
        <taxon>fabids</taxon>
        <taxon>Fabales</taxon>
        <taxon>Fabaceae</taxon>
        <taxon>Cercidoideae</taxon>
        <taxon>Cercideae</taxon>
        <taxon>Bauhiniinae</taxon>
        <taxon>Bauhinia</taxon>
    </lineage>
</organism>
<name>A0ACB9NC16_BAUVA</name>
<dbReference type="EMBL" id="CM039432">
    <property type="protein sequence ID" value="KAI4333244.1"/>
    <property type="molecule type" value="Genomic_DNA"/>
</dbReference>
<evidence type="ECO:0000313" key="1">
    <source>
        <dbReference type="EMBL" id="KAI4333244.1"/>
    </source>
</evidence>
<protein>
    <submittedName>
        <fullName evidence="1">Uncharacterized protein</fullName>
    </submittedName>
</protein>
<comment type="caution">
    <text evidence="1">The sequence shown here is derived from an EMBL/GenBank/DDBJ whole genome shotgun (WGS) entry which is preliminary data.</text>
</comment>